<dbReference type="EMBL" id="CP049055">
    <property type="protein sequence ID" value="QII11449.1"/>
    <property type="molecule type" value="Genomic_DNA"/>
</dbReference>
<protein>
    <submittedName>
        <fullName evidence="1">Uncharacterized protein</fullName>
    </submittedName>
</protein>
<evidence type="ECO:0000313" key="1">
    <source>
        <dbReference type="EMBL" id="QII11449.1"/>
    </source>
</evidence>
<organism evidence="1 2">
    <name type="scientific">Kuenenia stuttgartiensis</name>
    <dbReference type="NCBI Taxonomy" id="174633"/>
    <lineage>
        <taxon>Bacteria</taxon>
        <taxon>Pseudomonadati</taxon>
        <taxon>Planctomycetota</taxon>
        <taxon>Candidatus Brocadiia</taxon>
        <taxon>Candidatus Brocadiales</taxon>
        <taxon>Candidatus Brocadiaceae</taxon>
        <taxon>Candidatus Kuenenia</taxon>
    </lineage>
</organism>
<sequence length="56" mass="6785">MPKIYKSILISIFFRSACLKKSIDKAETQDLFLYLFNNYSQLYYVYDISIIRHRRG</sequence>
<proteinExistence type="predicted"/>
<dbReference type="AlphaFoldDB" id="A0A6G7GQ66"/>
<accession>A0A6G7GQ66</accession>
<dbReference type="Proteomes" id="UP000501926">
    <property type="component" value="Chromosome"/>
</dbReference>
<name>A0A6G7GQ66_KUEST</name>
<gene>
    <name evidence="1" type="ORF">KsCSTR_20700</name>
</gene>
<evidence type="ECO:0000313" key="2">
    <source>
        <dbReference type="Proteomes" id="UP000501926"/>
    </source>
</evidence>
<reference evidence="1 2" key="1">
    <citation type="submission" date="2020-02" db="EMBL/GenBank/DDBJ databases">
        <title>Newly sequenced genome of strain CSTR1 showed variability in Candidatus Kuenenia stuttgartiensis genomes.</title>
        <authorList>
            <person name="Ding C."/>
            <person name="Adrian L."/>
        </authorList>
    </citation>
    <scope>NUCLEOTIDE SEQUENCE [LARGE SCALE GENOMIC DNA]</scope>
    <source>
        <strain evidence="1 2">CSTR1</strain>
    </source>
</reference>